<name>A0A4S8KB87_MUSBA</name>
<evidence type="ECO:0000256" key="4">
    <source>
        <dbReference type="RuleBase" id="RU369095"/>
    </source>
</evidence>
<comment type="similarity">
    <text evidence="4">Belongs to the YTHDF family.</text>
</comment>
<sequence length="657" mass="73427">MWVKELGKLKSLVTLKQVVIERSDESSNIGLPRDAQDHFGSSDAVNDDSIIFPPNNLPPPAHVFWYRGYENPIADEYSRHLNVEGLEVGSTGVYNENRSLVYHTGYGYSPQMPYGPYSPATTPLPSISGDGQLYSPQQFQFPGAYYQQPAPPNMPFLSSPTPIPQADLTMPIDQQGAFPVDTSSFNTHLFGPRPGYQLSYGSFGRDWLRSPEGTGSVTPLSPPAASPQPVGALMSFGQNTMPSAFGMALGRLPRFSGKARPGLSTSLHVKEASARVKPGDRTNVLRLASQQHRSLYGFGSSINSPHGGLYHGSIFETSFPSFGFKDQSLIALDRRSGGKGTMYSRNGNLDFLNEQNRGPRASRTNNQMTEHDPSLDNGNSSSRVDKKIYNNPDFITEYKDAKFFVIKSYSEDNVHKSIKYGVWASTSNGNKKLDSAYHEANKKDDPCPVFLFFSVNASAHFCGVAEMIGPVDFEKSVDYWQQDKWSGQFPVKWHMVKDVPNNLFRHIILENNDNKPVTNSRDTQEVKLEQGLEMLSIFKKHEYEVSILDDFEFYEEREKAMQERKSHQHQQQLSNSAWPVPAALRDDQRNTATMSGEFIGQISEKFTHAVTLEERSNADPSTDKNSSLNTAVASKPKDLFSFYHETDDGDDDNNDRI</sequence>
<evidence type="ECO:0000256" key="5">
    <source>
        <dbReference type="SAM" id="MobiDB-lite"/>
    </source>
</evidence>
<feature type="domain" description="YTH" evidence="6">
    <location>
        <begin position="401"/>
        <end position="538"/>
    </location>
</feature>
<dbReference type="GO" id="GO:0061157">
    <property type="term" value="P:mRNA destabilization"/>
    <property type="evidence" value="ECO:0007669"/>
    <property type="project" value="TreeGrafter"/>
</dbReference>
<accession>A0A4S8KB87</accession>
<reference evidence="7 8" key="1">
    <citation type="journal article" date="2019" name="Nat. Plants">
        <title>Genome sequencing of Musa balbisiana reveals subgenome evolution and function divergence in polyploid bananas.</title>
        <authorList>
            <person name="Yao X."/>
        </authorList>
    </citation>
    <scope>NUCLEOTIDE SEQUENCE [LARGE SCALE GENOMIC DNA]</scope>
    <source>
        <strain evidence="8">cv. DH-PKW</strain>
        <tissue evidence="7">Leaves</tissue>
    </source>
</reference>
<evidence type="ECO:0000256" key="2">
    <source>
        <dbReference type="ARBA" id="ARBA00022490"/>
    </source>
</evidence>
<organism evidence="7 8">
    <name type="scientific">Musa balbisiana</name>
    <name type="common">Banana</name>
    <dbReference type="NCBI Taxonomy" id="52838"/>
    <lineage>
        <taxon>Eukaryota</taxon>
        <taxon>Viridiplantae</taxon>
        <taxon>Streptophyta</taxon>
        <taxon>Embryophyta</taxon>
        <taxon>Tracheophyta</taxon>
        <taxon>Spermatophyta</taxon>
        <taxon>Magnoliopsida</taxon>
        <taxon>Liliopsida</taxon>
        <taxon>Zingiberales</taxon>
        <taxon>Musaceae</taxon>
        <taxon>Musa</taxon>
    </lineage>
</organism>
<keyword evidence="2" id="KW-0963">Cytoplasm</keyword>
<proteinExistence type="inferred from homology"/>
<protein>
    <recommendedName>
        <fullName evidence="4">YTH domain-containing family protein</fullName>
    </recommendedName>
</protein>
<evidence type="ECO:0000313" key="7">
    <source>
        <dbReference type="EMBL" id="THU72347.1"/>
    </source>
</evidence>
<comment type="caution">
    <text evidence="7">The sequence shown here is derived from an EMBL/GenBank/DDBJ whole genome shotgun (WGS) entry which is preliminary data.</text>
</comment>
<feature type="region of interest" description="Disordered" evidence="5">
    <location>
        <begin position="343"/>
        <end position="383"/>
    </location>
</feature>
<dbReference type="InterPro" id="IPR007275">
    <property type="entry name" value="YTH_domain"/>
</dbReference>
<evidence type="ECO:0000313" key="8">
    <source>
        <dbReference type="Proteomes" id="UP000317650"/>
    </source>
</evidence>
<feature type="region of interest" description="Disordered" evidence="5">
    <location>
        <begin position="562"/>
        <end position="581"/>
    </location>
</feature>
<dbReference type="PROSITE" id="PS50882">
    <property type="entry name" value="YTH"/>
    <property type="match status" value="1"/>
</dbReference>
<dbReference type="InterPro" id="IPR045168">
    <property type="entry name" value="YTH_prot"/>
</dbReference>
<dbReference type="CDD" id="cd21134">
    <property type="entry name" value="YTH"/>
    <property type="match status" value="1"/>
</dbReference>
<dbReference type="GO" id="GO:0003729">
    <property type="term" value="F:mRNA binding"/>
    <property type="evidence" value="ECO:0007669"/>
    <property type="project" value="UniProtKB-UniRule"/>
</dbReference>
<evidence type="ECO:0000256" key="3">
    <source>
        <dbReference type="ARBA" id="ARBA00022884"/>
    </source>
</evidence>
<evidence type="ECO:0000259" key="6">
    <source>
        <dbReference type="PROSITE" id="PS50882"/>
    </source>
</evidence>
<evidence type="ECO:0000256" key="1">
    <source>
        <dbReference type="ARBA" id="ARBA00004496"/>
    </source>
</evidence>
<dbReference type="FunFam" id="3.10.590.10:FF:000001">
    <property type="entry name" value="YTH domain family 1, isoform CRA_a"/>
    <property type="match status" value="1"/>
</dbReference>
<keyword evidence="8" id="KW-1185">Reference proteome</keyword>
<dbReference type="AlphaFoldDB" id="A0A4S8KB87"/>
<keyword evidence="3 4" id="KW-0694">RNA-binding</keyword>
<dbReference type="Proteomes" id="UP000317650">
    <property type="component" value="Chromosome 4"/>
</dbReference>
<dbReference type="GO" id="GO:0005737">
    <property type="term" value="C:cytoplasm"/>
    <property type="evidence" value="ECO:0007669"/>
    <property type="project" value="UniProtKB-SubCell"/>
</dbReference>
<comment type="subcellular location">
    <subcellularLocation>
        <location evidence="1">Cytoplasm</location>
    </subcellularLocation>
</comment>
<dbReference type="PANTHER" id="PTHR12357">
    <property type="entry name" value="YTH YT521-B HOMOLOGY DOMAIN-CONTAINING"/>
    <property type="match status" value="1"/>
</dbReference>
<comment type="function">
    <text evidence="4">Specifically recognizes and binds N6-methyladenosine (m6A)-containing RNAs, and regulates mRNA stability. M6A is a modification present at internal sites of mRNAs and some non-coding RNAs and plays a role in mRNA stability and processing.</text>
</comment>
<dbReference type="Gene3D" id="3.10.590.10">
    <property type="entry name" value="ph1033 like domains"/>
    <property type="match status" value="1"/>
</dbReference>
<dbReference type="PANTHER" id="PTHR12357:SF89">
    <property type="entry name" value="YTH DOMAIN-CONTAINING FAMILY PROTEIN"/>
    <property type="match status" value="1"/>
</dbReference>
<dbReference type="GO" id="GO:1990247">
    <property type="term" value="F:N6-methyladenosine-containing RNA reader activity"/>
    <property type="evidence" value="ECO:0007669"/>
    <property type="project" value="UniProtKB-UniRule"/>
</dbReference>
<dbReference type="STRING" id="52838.A0A4S8KB87"/>
<dbReference type="Pfam" id="PF04146">
    <property type="entry name" value="YTH"/>
    <property type="match status" value="1"/>
</dbReference>
<gene>
    <name evidence="7" type="ORF">C4D60_Mb04t11130</name>
</gene>
<dbReference type="EMBL" id="PYDT01000001">
    <property type="protein sequence ID" value="THU72347.1"/>
    <property type="molecule type" value="Genomic_DNA"/>
</dbReference>